<dbReference type="InterPro" id="IPR015946">
    <property type="entry name" value="KH_dom-like_a/b"/>
</dbReference>
<dbReference type="EMBL" id="CP006704">
    <property type="protein sequence ID" value="AIJ49542.1"/>
    <property type="molecule type" value="Genomic_DNA"/>
</dbReference>
<dbReference type="Gene3D" id="3.30.300.20">
    <property type="match status" value="1"/>
</dbReference>
<dbReference type="Proteomes" id="UP000028782">
    <property type="component" value="Chromosome"/>
</dbReference>
<name>A0A076Q1K2_COMTE</name>
<dbReference type="RefSeq" id="WP_003060365.1">
    <property type="nucleotide sequence ID" value="NZ_CP006704.1"/>
</dbReference>
<evidence type="ECO:0000313" key="2">
    <source>
        <dbReference type="Proteomes" id="UP000028782"/>
    </source>
</evidence>
<reference evidence="1 2" key="1">
    <citation type="journal article" date="2014" name="Genome Announc.">
        <title>Complete Genome Sequence of Polychlorinated Biphenyl Degrader Comamonas testosteroni TK102 (NBRC 109938).</title>
        <authorList>
            <person name="Fukuda K."/>
            <person name="Hosoyama A."/>
            <person name="Tsuchikane K."/>
            <person name="Ohji S."/>
            <person name="Yamazoe A."/>
            <person name="Fujita N."/>
            <person name="Shintani M."/>
            <person name="Kimbara K."/>
        </authorList>
    </citation>
    <scope>NUCLEOTIDE SEQUENCE [LARGE SCALE GENOMIC DNA]</scope>
    <source>
        <strain evidence="1">TK102</strain>
    </source>
</reference>
<evidence type="ECO:0000313" key="1">
    <source>
        <dbReference type="EMBL" id="AIJ49542.1"/>
    </source>
</evidence>
<dbReference type="PANTHER" id="PTHR39624:SF2">
    <property type="entry name" value="OSMC-LIKE PROTEIN"/>
    <property type="match status" value="1"/>
</dbReference>
<dbReference type="AlphaFoldDB" id="A0A076Q1K2"/>
<dbReference type="PANTHER" id="PTHR39624">
    <property type="entry name" value="PROTEIN INVOLVED IN RIMO-MEDIATED BETA-METHYLTHIOLATION OF RIBOSOMAL PROTEIN S12 YCAO"/>
    <property type="match status" value="1"/>
</dbReference>
<organism evidence="1 2">
    <name type="scientific">Comamonas testosteroni TK102</name>
    <dbReference type="NCBI Taxonomy" id="1392005"/>
    <lineage>
        <taxon>Bacteria</taxon>
        <taxon>Pseudomonadati</taxon>
        <taxon>Pseudomonadota</taxon>
        <taxon>Betaproteobacteria</taxon>
        <taxon>Burkholderiales</taxon>
        <taxon>Comamonadaceae</taxon>
        <taxon>Comamonas</taxon>
    </lineage>
</organism>
<dbReference type="Pfam" id="PF02566">
    <property type="entry name" value="OsmC"/>
    <property type="match status" value="1"/>
</dbReference>
<dbReference type="SUPFAM" id="SSF82784">
    <property type="entry name" value="OsmC-like"/>
    <property type="match status" value="1"/>
</dbReference>
<dbReference type="InterPro" id="IPR036102">
    <property type="entry name" value="OsmC/Ohrsf"/>
</dbReference>
<dbReference type="HOGENOM" id="CLU_100275_4_0_4"/>
<protein>
    <submittedName>
        <fullName evidence="1">Peroxiredoxin</fullName>
    </submittedName>
</protein>
<proteinExistence type="predicted"/>
<accession>A0A076Q1K2</accession>
<gene>
    <name evidence="1" type="ORF">O987_27470</name>
</gene>
<dbReference type="KEGG" id="ctes:O987_27470"/>
<sequence>MIHSAHAQSSPTPYRITLTDAQGHVWHADEPVNDGGTDSAPNPMQLMLSALGACTAITLHMYAGRKQWPLSHVDVDLQLNPDGKPADANQITRSITLHGELDDEQRQRLLQIANACPVHKLLEGKVSIPTALTEAAQA</sequence>
<dbReference type="InterPro" id="IPR003718">
    <property type="entry name" value="OsmC/Ohr_fam"/>
</dbReference>